<dbReference type="Pfam" id="PF02272">
    <property type="entry name" value="DHHA1"/>
    <property type="match status" value="1"/>
</dbReference>
<dbReference type="Gene3D" id="3.10.310.30">
    <property type="match status" value="1"/>
</dbReference>
<keyword evidence="3" id="KW-0540">Nuclease</keyword>
<keyword evidence="4" id="KW-0378">Hydrolase</keyword>
<feature type="domain" description="DDH" evidence="7">
    <location>
        <begin position="82"/>
        <end position="238"/>
    </location>
</feature>
<evidence type="ECO:0000259" key="7">
    <source>
        <dbReference type="Pfam" id="PF01368"/>
    </source>
</evidence>
<evidence type="ECO:0000256" key="2">
    <source>
        <dbReference type="ARBA" id="ARBA00019841"/>
    </source>
</evidence>
<dbReference type="EMBL" id="JAFITA010000002">
    <property type="protein sequence ID" value="MBN4077322.1"/>
    <property type="molecule type" value="Genomic_DNA"/>
</dbReference>
<evidence type="ECO:0000256" key="5">
    <source>
        <dbReference type="ARBA" id="ARBA00022839"/>
    </source>
</evidence>
<protein>
    <recommendedName>
        <fullName evidence="2">Single-stranded-DNA-specific exonuclease RecJ</fullName>
    </recommendedName>
</protein>
<dbReference type="InterPro" id="IPR003156">
    <property type="entry name" value="DHHA1_dom"/>
</dbReference>
<feature type="coiled-coil region" evidence="6">
    <location>
        <begin position="326"/>
        <end position="354"/>
    </location>
</feature>
<proteinExistence type="inferred from homology"/>
<dbReference type="SUPFAM" id="SSF64182">
    <property type="entry name" value="DHH phosphoesterases"/>
    <property type="match status" value="1"/>
</dbReference>
<dbReference type="InterPro" id="IPR051673">
    <property type="entry name" value="SSDNA_exonuclease_RecJ"/>
</dbReference>
<gene>
    <name evidence="10" type="primary">recJ</name>
    <name evidence="10" type="ORF">JYT19_00255</name>
</gene>
<dbReference type="InterPro" id="IPR041122">
    <property type="entry name" value="RecJ_OB"/>
</dbReference>
<dbReference type="NCBIfam" id="TIGR00644">
    <property type="entry name" value="recJ"/>
    <property type="match status" value="1"/>
</dbReference>
<keyword evidence="5 10" id="KW-0269">Exonuclease</keyword>
<dbReference type="Proteomes" id="UP000765003">
    <property type="component" value="Unassembled WGS sequence"/>
</dbReference>
<dbReference type="Gene3D" id="3.90.1640.30">
    <property type="match status" value="1"/>
</dbReference>
<dbReference type="InterPro" id="IPR038763">
    <property type="entry name" value="DHH_sf"/>
</dbReference>
<evidence type="ECO:0000256" key="6">
    <source>
        <dbReference type="SAM" id="Coils"/>
    </source>
</evidence>
<organism evidence="10 11">
    <name type="scientific">Sulfobacillus acidophilus</name>
    <dbReference type="NCBI Taxonomy" id="53633"/>
    <lineage>
        <taxon>Bacteria</taxon>
        <taxon>Bacillati</taxon>
        <taxon>Bacillota</taxon>
        <taxon>Clostridia</taxon>
        <taxon>Eubacteriales</taxon>
        <taxon>Clostridiales Family XVII. Incertae Sedis</taxon>
        <taxon>Sulfobacillus</taxon>
    </lineage>
</organism>
<keyword evidence="11" id="KW-1185">Reference proteome</keyword>
<accession>A0ABS3B0E8</accession>
<dbReference type="PANTHER" id="PTHR30255:SF2">
    <property type="entry name" value="SINGLE-STRANDED-DNA-SPECIFIC EXONUCLEASE RECJ"/>
    <property type="match status" value="1"/>
</dbReference>
<sequence length="569" mass="62604">MQANAVWKMRNFCEKSANNLKKELGINKMLAKILVARGIKELNQAQKFLSPSLADLPDPSGFKDMDKACKRIYNALLDKQVIGIFGDYDVDGVTSVCILQEFLTSLGAKVAIVIPNRLKDGYGLNKNGIDELYAKNAKIVVSVDCGITNHEEIDYAASLGLEVIVVDHHTVPVNFPKACAVINPHRDDCTRGAEHMCAAGVVFNLCIALRRYLRTQNYFTQIAEPNLKNLLDLVALGTVADVMPLINDNRIFVQKGLEIVKQAPRPGMRALLRVANVDAKKISSGTLGFHIGPRINAAGRLNSAMDAVELFSTKEFSRALQKAEFLDEQNQARREIEKQILQEAKEQIESFENHRSTKAYVVANESWHPGVVGIVASRLVDIYGKPTIVIGKGGKGSGRSIPAFHLHNALMAVSKELIGFGGHAHAVGVLANLNNISSFRHALANYAENTLTDSSLIKNIFYDSEIAIEEVTKSLIESIKKAAPFGRGNPEAVFRINNIQAANVRVLRGGHLKGNIADKLGLSFIAFGMENKESLFKKPLDMLFVPEINEYNGYQSLQLRVRDVAEFKG</sequence>
<dbReference type="GO" id="GO:0004527">
    <property type="term" value="F:exonuclease activity"/>
    <property type="evidence" value="ECO:0007669"/>
    <property type="project" value="UniProtKB-KW"/>
</dbReference>
<evidence type="ECO:0000256" key="4">
    <source>
        <dbReference type="ARBA" id="ARBA00022801"/>
    </source>
</evidence>
<feature type="domain" description="RecJ OB" evidence="9">
    <location>
        <begin position="462"/>
        <end position="563"/>
    </location>
</feature>
<dbReference type="Pfam" id="PF01368">
    <property type="entry name" value="DHH"/>
    <property type="match status" value="1"/>
</dbReference>
<dbReference type="InterPro" id="IPR001667">
    <property type="entry name" value="DDH_dom"/>
</dbReference>
<name>A0ABS3B0E8_9FIRM</name>
<evidence type="ECO:0000256" key="3">
    <source>
        <dbReference type="ARBA" id="ARBA00022722"/>
    </source>
</evidence>
<evidence type="ECO:0000313" key="11">
    <source>
        <dbReference type="Proteomes" id="UP000765003"/>
    </source>
</evidence>
<dbReference type="Pfam" id="PF17768">
    <property type="entry name" value="RecJ_OB"/>
    <property type="match status" value="1"/>
</dbReference>
<comment type="caution">
    <text evidence="10">The sequence shown here is derived from an EMBL/GenBank/DDBJ whole genome shotgun (WGS) entry which is preliminary data.</text>
</comment>
<dbReference type="InterPro" id="IPR004610">
    <property type="entry name" value="RecJ"/>
</dbReference>
<evidence type="ECO:0000256" key="1">
    <source>
        <dbReference type="ARBA" id="ARBA00005915"/>
    </source>
</evidence>
<feature type="domain" description="DHHA1" evidence="8">
    <location>
        <begin position="360"/>
        <end position="448"/>
    </location>
</feature>
<evidence type="ECO:0000259" key="9">
    <source>
        <dbReference type="Pfam" id="PF17768"/>
    </source>
</evidence>
<dbReference type="PANTHER" id="PTHR30255">
    <property type="entry name" value="SINGLE-STRANDED-DNA-SPECIFIC EXONUCLEASE RECJ"/>
    <property type="match status" value="1"/>
</dbReference>
<evidence type="ECO:0000313" key="10">
    <source>
        <dbReference type="EMBL" id="MBN4077322.1"/>
    </source>
</evidence>
<evidence type="ECO:0000259" key="8">
    <source>
        <dbReference type="Pfam" id="PF02272"/>
    </source>
</evidence>
<reference evidence="10" key="1">
    <citation type="submission" date="2021-02" db="EMBL/GenBank/DDBJ databases">
        <title>Activity-based single-cell genomes from oceanic crustal fluid captures similar information to metagenomic and metatranscriptomic surveys with orders of magnitude less sampling.</title>
        <authorList>
            <person name="D'Angelo T.S."/>
            <person name="Orcutt B.N."/>
        </authorList>
    </citation>
    <scope>NUCLEOTIDE SEQUENCE [LARGE SCALE GENOMIC DNA]</scope>
    <source>
        <strain evidence="10">AH-315-E05</strain>
    </source>
</reference>
<comment type="similarity">
    <text evidence="1">Belongs to the RecJ family.</text>
</comment>
<keyword evidence="6" id="KW-0175">Coiled coil</keyword>